<accession>C9ZW93</accession>
<feature type="transmembrane region" description="Helical" evidence="1">
    <location>
        <begin position="84"/>
        <end position="104"/>
    </location>
</feature>
<dbReference type="RefSeq" id="XP_011775958.1">
    <property type="nucleotide sequence ID" value="XM_011777656.1"/>
</dbReference>
<reference evidence="3" key="1">
    <citation type="journal article" date="2010" name="PLoS Negl. Trop. Dis.">
        <title>The genome sequence of Trypanosoma brucei gambiense, causative agent of chronic human african trypanosomiasis.</title>
        <authorList>
            <person name="Jackson A.P."/>
            <person name="Sanders M."/>
            <person name="Berry A."/>
            <person name="McQuillan J."/>
            <person name="Aslett M.A."/>
            <person name="Quail M.A."/>
            <person name="Chukualim B."/>
            <person name="Capewell P."/>
            <person name="MacLeod A."/>
            <person name="Melville S.E."/>
            <person name="Gibson W."/>
            <person name="Barry J.D."/>
            <person name="Berriman M."/>
            <person name="Hertz-Fowler C."/>
        </authorList>
    </citation>
    <scope>NUCLEOTIDE SEQUENCE [LARGE SCALE GENOMIC DNA]</scope>
    <source>
        <strain evidence="3">MHOM/CI/86/DAL972</strain>
    </source>
</reference>
<gene>
    <name evidence="2" type="ORF">TbgDal_VIII6200</name>
</gene>
<keyword evidence="1" id="KW-0812">Transmembrane</keyword>
<keyword evidence="1" id="KW-0472">Membrane</keyword>
<feature type="transmembrane region" description="Helical" evidence="1">
    <location>
        <begin position="7"/>
        <end position="27"/>
    </location>
</feature>
<dbReference type="GeneID" id="23863846"/>
<protein>
    <submittedName>
        <fullName evidence="2">Uncharacterized protein</fullName>
    </submittedName>
</protein>
<evidence type="ECO:0000313" key="2">
    <source>
        <dbReference type="EMBL" id="CBH13682.1"/>
    </source>
</evidence>
<organism evidence="2 3">
    <name type="scientific">Trypanosoma brucei gambiense (strain MHOM/CI/86/DAL972)</name>
    <dbReference type="NCBI Taxonomy" id="679716"/>
    <lineage>
        <taxon>Eukaryota</taxon>
        <taxon>Discoba</taxon>
        <taxon>Euglenozoa</taxon>
        <taxon>Kinetoplastea</taxon>
        <taxon>Metakinetoplastina</taxon>
        <taxon>Trypanosomatida</taxon>
        <taxon>Trypanosomatidae</taxon>
        <taxon>Trypanosoma</taxon>
    </lineage>
</organism>
<sequence>MRSSLSLSFFFYSVPLWLFLISSFFFLERLPRASLPPVPPSSFGSVYFPLSLCAKIPKFFPFPLRPQPGGLSHVGAKTYPFTHIYIYMRICALTLFCTCASFLCSHRCTSLIPLVRVLGMIWEVSCHRVGERNTGCDSPDSLLSLSLSGGHILDGMSAQKKEKRKKKERTHMYTHHIATGGRSIGDVMCRTEGKEREAKIKV</sequence>
<evidence type="ECO:0000313" key="3">
    <source>
        <dbReference type="Proteomes" id="UP000002316"/>
    </source>
</evidence>
<dbReference type="Proteomes" id="UP000002316">
    <property type="component" value="Chromosome 8"/>
</dbReference>
<proteinExistence type="predicted"/>
<dbReference type="EMBL" id="FN554971">
    <property type="protein sequence ID" value="CBH13682.1"/>
    <property type="molecule type" value="Genomic_DNA"/>
</dbReference>
<evidence type="ECO:0000256" key="1">
    <source>
        <dbReference type="SAM" id="Phobius"/>
    </source>
</evidence>
<dbReference type="KEGG" id="tbg:TbgDal_VIII6200"/>
<dbReference type="AlphaFoldDB" id="C9ZW93"/>
<keyword evidence="1" id="KW-1133">Transmembrane helix</keyword>
<name>C9ZW93_TRYB9</name>